<accession>A0A7W6IGK6</accession>
<feature type="transmembrane region" description="Helical" evidence="12">
    <location>
        <begin position="20"/>
        <end position="39"/>
    </location>
</feature>
<feature type="transmembrane region" description="Helical" evidence="12">
    <location>
        <begin position="158"/>
        <end position="178"/>
    </location>
</feature>
<evidence type="ECO:0000256" key="11">
    <source>
        <dbReference type="ARBA" id="ARBA00023012"/>
    </source>
</evidence>
<evidence type="ECO:0000256" key="5">
    <source>
        <dbReference type="ARBA" id="ARBA00022679"/>
    </source>
</evidence>
<dbReference type="Pfam" id="PF00512">
    <property type="entry name" value="HisKA"/>
    <property type="match status" value="1"/>
</dbReference>
<gene>
    <name evidence="15" type="ORF">GGR34_002741</name>
</gene>
<dbReference type="Pfam" id="PF02518">
    <property type="entry name" value="HATPase_c"/>
    <property type="match status" value="1"/>
</dbReference>
<keyword evidence="5 15" id="KW-0808">Transferase</keyword>
<dbReference type="PANTHER" id="PTHR45436">
    <property type="entry name" value="SENSOR HISTIDINE KINASE YKOH"/>
    <property type="match status" value="1"/>
</dbReference>
<dbReference type="EC" id="2.7.13.3" evidence="3"/>
<evidence type="ECO:0000259" key="13">
    <source>
        <dbReference type="PROSITE" id="PS50109"/>
    </source>
</evidence>
<dbReference type="CDD" id="cd00082">
    <property type="entry name" value="HisKA"/>
    <property type="match status" value="1"/>
</dbReference>
<dbReference type="PROSITE" id="PS50885">
    <property type="entry name" value="HAMP"/>
    <property type="match status" value="1"/>
</dbReference>
<comment type="catalytic activity">
    <reaction evidence="1">
        <text>ATP + protein L-histidine = ADP + protein N-phospho-L-histidine.</text>
        <dbReference type="EC" id="2.7.13.3"/>
    </reaction>
</comment>
<dbReference type="SMART" id="SM00387">
    <property type="entry name" value="HATPase_c"/>
    <property type="match status" value="1"/>
</dbReference>
<evidence type="ECO:0000256" key="10">
    <source>
        <dbReference type="ARBA" id="ARBA00022989"/>
    </source>
</evidence>
<name>A0A7W6IGK6_9HYPH</name>
<proteinExistence type="predicted"/>
<feature type="domain" description="Histidine kinase" evidence="13">
    <location>
        <begin position="239"/>
        <end position="449"/>
    </location>
</feature>
<dbReference type="RefSeq" id="WP_051435286.1">
    <property type="nucleotide sequence ID" value="NZ_JACIDC010000009.1"/>
</dbReference>
<dbReference type="AlphaFoldDB" id="A0A7W6IGK6"/>
<dbReference type="PROSITE" id="PS50109">
    <property type="entry name" value="HIS_KIN"/>
    <property type="match status" value="1"/>
</dbReference>
<dbReference type="Proteomes" id="UP000519439">
    <property type="component" value="Unassembled WGS sequence"/>
</dbReference>
<feature type="domain" description="HAMP" evidence="14">
    <location>
        <begin position="179"/>
        <end position="231"/>
    </location>
</feature>
<keyword evidence="7" id="KW-0547">Nucleotide-binding</keyword>
<dbReference type="InterPro" id="IPR003661">
    <property type="entry name" value="HisK_dim/P_dom"/>
</dbReference>
<keyword evidence="9" id="KW-0067">ATP-binding</keyword>
<keyword evidence="8 15" id="KW-0418">Kinase</keyword>
<evidence type="ECO:0000256" key="3">
    <source>
        <dbReference type="ARBA" id="ARBA00012438"/>
    </source>
</evidence>
<dbReference type="Gene3D" id="1.20.5.1040">
    <property type="entry name" value="Sensor protein qsec"/>
    <property type="match status" value="1"/>
</dbReference>
<dbReference type="GO" id="GO:0005524">
    <property type="term" value="F:ATP binding"/>
    <property type="evidence" value="ECO:0007669"/>
    <property type="project" value="UniProtKB-KW"/>
</dbReference>
<dbReference type="Gene3D" id="1.10.287.130">
    <property type="match status" value="1"/>
</dbReference>
<comment type="subcellular location">
    <subcellularLocation>
        <location evidence="2">Membrane</location>
        <topology evidence="2">Multi-pass membrane protein</topology>
    </subcellularLocation>
</comment>
<keyword evidence="4" id="KW-0597">Phosphoprotein</keyword>
<dbReference type="InterPro" id="IPR050428">
    <property type="entry name" value="TCS_sensor_his_kinase"/>
</dbReference>
<keyword evidence="11" id="KW-0902">Two-component regulatory system</keyword>
<keyword evidence="6 12" id="KW-0812">Transmembrane</keyword>
<dbReference type="GO" id="GO:0000155">
    <property type="term" value="F:phosphorelay sensor kinase activity"/>
    <property type="evidence" value="ECO:0007669"/>
    <property type="project" value="InterPro"/>
</dbReference>
<evidence type="ECO:0000256" key="8">
    <source>
        <dbReference type="ARBA" id="ARBA00022777"/>
    </source>
</evidence>
<dbReference type="GO" id="GO:0005886">
    <property type="term" value="C:plasma membrane"/>
    <property type="evidence" value="ECO:0007669"/>
    <property type="project" value="TreeGrafter"/>
</dbReference>
<dbReference type="InterPro" id="IPR036097">
    <property type="entry name" value="HisK_dim/P_sf"/>
</dbReference>
<dbReference type="SUPFAM" id="SSF55874">
    <property type="entry name" value="ATPase domain of HSP90 chaperone/DNA topoisomerase II/histidine kinase"/>
    <property type="match status" value="1"/>
</dbReference>
<dbReference type="InterPro" id="IPR003660">
    <property type="entry name" value="HAMP_dom"/>
</dbReference>
<dbReference type="InterPro" id="IPR005467">
    <property type="entry name" value="His_kinase_dom"/>
</dbReference>
<keyword evidence="12" id="KW-0472">Membrane</keyword>
<evidence type="ECO:0000256" key="1">
    <source>
        <dbReference type="ARBA" id="ARBA00000085"/>
    </source>
</evidence>
<sequence>MKLPFGFARSSLRRRLGVGLAAGMAVLWLAASTVAGLVLRREVDEVFDSALQEVAQRILPLAYAEVLARDADNTTQRMAPVGPHREYITYVVRDAQGRELLQSSDADRLKIPRDLPPGFHTTDRLRTYTEAAVQGTIIVTTAEDLTHRRAAVMRAMTALIWPLAALIPIALLGVWAAVRLSLKPMVVFRAAIESRGRGNLMPIATEGLPDEIAPMAASVNALIGRLRGTLEAERSFTANSAHELRTPIAAALAQTQRLISELPDDMRRDRARSVETALRRLSRLSEKLLQLAKAEGGGLLAETPAPLGPVLCHVIEEVSRQADCGDRLEVSIPADGGPPSDLDPDAFAVLARNLIENAVKHGDPDRSVTVRLADGLFEVSNHGGVVPADRLARLTRPFERGQTAAEGSGLGLAIAAAICRGAGLVLELVSPIPGKADGFRATVHLGNDTVESGSVGQR</sequence>
<protein>
    <recommendedName>
        <fullName evidence="3">histidine kinase</fullName>
        <ecNumber evidence="3">2.7.13.3</ecNumber>
    </recommendedName>
</protein>
<comment type="caution">
    <text evidence="15">The sequence shown here is derived from an EMBL/GenBank/DDBJ whole genome shotgun (WGS) entry which is preliminary data.</text>
</comment>
<evidence type="ECO:0000256" key="12">
    <source>
        <dbReference type="SAM" id="Phobius"/>
    </source>
</evidence>
<dbReference type="SMART" id="SM00388">
    <property type="entry name" value="HisKA"/>
    <property type="match status" value="1"/>
</dbReference>
<dbReference type="Gene3D" id="3.30.565.10">
    <property type="entry name" value="Histidine kinase-like ATPase, C-terminal domain"/>
    <property type="match status" value="1"/>
</dbReference>
<evidence type="ECO:0000256" key="6">
    <source>
        <dbReference type="ARBA" id="ARBA00022692"/>
    </source>
</evidence>
<evidence type="ECO:0000256" key="4">
    <source>
        <dbReference type="ARBA" id="ARBA00022553"/>
    </source>
</evidence>
<dbReference type="SMART" id="SM00304">
    <property type="entry name" value="HAMP"/>
    <property type="match status" value="1"/>
</dbReference>
<dbReference type="SUPFAM" id="SSF47384">
    <property type="entry name" value="Homodimeric domain of signal transducing histidine kinase"/>
    <property type="match status" value="1"/>
</dbReference>
<evidence type="ECO:0000313" key="16">
    <source>
        <dbReference type="Proteomes" id="UP000519439"/>
    </source>
</evidence>
<keyword evidence="10 12" id="KW-1133">Transmembrane helix</keyword>
<keyword evidence="16" id="KW-1185">Reference proteome</keyword>
<dbReference type="PANTHER" id="PTHR45436:SF14">
    <property type="entry name" value="SENSOR PROTEIN QSEC"/>
    <property type="match status" value="1"/>
</dbReference>
<evidence type="ECO:0000256" key="2">
    <source>
        <dbReference type="ARBA" id="ARBA00004141"/>
    </source>
</evidence>
<dbReference type="EMBL" id="JACIDC010000009">
    <property type="protein sequence ID" value="MBB4041078.1"/>
    <property type="molecule type" value="Genomic_DNA"/>
</dbReference>
<dbReference type="InterPro" id="IPR036890">
    <property type="entry name" value="HATPase_C_sf"/>
</dbReference>
<dbReference type="InterPro" id="IPR003594">
    <property type="entry name" value="HATPase_dom"/>
</dbReference>
<evidence type="ECO:0000256" key="7">
    <source>
        <dbReference type="ARBA" id="ARBA00022741"/>
    </source>
</evidence>
<evidence type="ECO:0000259" key="14">
    <source>
        <dbReference type="PROSITE" id="PS50885"/>
    </source>
</evidence>
<reference evidence="15 16" key="1">
    <citation type="submission" date="2020-08" db="EMBL/GenBank/DDBJ databases">
        <title>Genomic Encyclopedia of Type Strains, Phase IV (KMG-IV): sequencing the most valuable type-strain genomes for metagenomic binning, comparative biology and taxonomic classification.</title>
        <authorList>
            <person name="Goeker M."/>
        </authorList>
    </citation>
    <scope>NUCLEOTIDE SEQUENCE [LARGE SCALE GENOMIC DNA]</scope>
    <source>
        <strain evidence="15 16">DSM 15743</strain>
    </source>
</reference>
<evidence type="ECO:0000313" key="15">
    <source>
        <dbReference type="EMBL" id="MBB4041078.1"/>
    </source>
</evidence>
<organism evidence="15 16">
    <name type="scientific">Microvirga flocculans</name>
    <dbReference type="NCBI Taxonomy" id="217168"/>
    <lineage>
        <taxon>Bacteria</taxon>
        <taxon>Pseudomonadati</taxon>
        <taxon>Pseudomonadota</taxon>
        <taxon>Alphaproteobacteria</taxon>
        <taxon>Hyphomicrobiales</taxon>
        <taxon>Methylobacteriaceae</taxon>
        <taxon>Microvirga</taxon>
    </lineage>
</organism>
<evidence type="ECO:0000256" key="9">
    <source>
        <dbReference type="ARBA" id="ARBA00022840"/>
    </source>
</evidence>